<dbReference type="InterPro" id="IPR014711">
    <property type="entry name" value="TopoI_cat_a-hlx-sub_euk"/>
</dbReference>
<dbReference type="Pfam" id="PF21338">
    <property type="entry name" value="Top1B_N_bact"/>
    <property type="match status" value="1"/>
</dbReference>
<evidence type="ECO:0000313" key="10">
    <source>
        <dbReference type="Proteomes" id="UP000031521"/>
    </source>
</evidence>
<feature type="domain" description="DNA topoisomerase I catalytic core eukaryotic-type" evidence="7">
    <location>
        <begin position="96"/>
        <end position="258"/>
    </location>
</feature>
<dbReference type="InterPro" id="IPR013500">
    <property type="entry name" value="TopoI_cat_euk"/>
</dbReference>
<dbReference type="RefSeq" id="WP_043870369.1">
    <property type="nucleotide sequence ID" value="NZ_CP004393.1"/>
</dbReference>
<dbReference type="EMBL" id="CP004393">
    <property type="protein sequence ID" value="AJE47923.1"/>
    <property type="molecule type" value="Genomic_DNA"/>
</dbReference>
<proteinExistence type="inferred from homology"/>
<sequence>MRPGDAPDLPEGLVFYPDTEPGISRRKCGRGFAYRLPDGTTLDHGPLRSRCEALAVPPAYTDVWISPKENGHLQATGFDARSRKQYRYHPHWAEARAQIKYGSLPAFGRALPRLRRRVARDLAEEPGARAFALAAAVLLIDKLGLRVGNAAYTEQNGSYGALTLRRRHLKLTESGLQLSYVAKGGQKVRRRLTDAKLLRTLEAARDLPGAELLSWVDAEGVAHRLGSDTLNAYISDHTGGDFTAKSFRTWAGTLAAFEAREAGETTIRALSQAAADRLKNTPTIARGSYIHPDVIALTETDEMPEITPAQVSGLSAAERRLLAFLERR</sequence>
<evidence type="ECO:0000259" key="8">
    <source>
        <dbReference type="Pfam" id="PF21338"/>
    </source>
</evidence>
<evidence type="ECO:0000256" key="4">
    <source>
        <dbReference type="ARBA" id="ARBA00023029"/>
    </source>
</evidence>
<evidence type="ECO:0000256" key="2">
    <source>
        <dbReference type="ARBA" id="ARBA00006645"/>
    </source>
</evidence>
<dbReference type="OrthoDB" id="9778962at2"/>
<comment type="similarity">
    <text evidence="2">Belongs to the type IB topoisomerase family.</text>
</comment>
<evidence type="ECO:0000256" key="3">
    <source>
        <dbReference type="ARBA" id="ARBA00012891"/>
    </source>
</evidence>
<name>A0A0B5DWU1_9RHOB</name>
<dbReference type="Gene3D" id="3.30.66.10">
    <property type="entry name" value="DNA topoisomerase I domain"/>
    <property type="match status" value="1"/>
</dbReference>
<dbReference type="GO" id="GO:0006265">
    <property type="term" value="P:DNA topological change"/>
    <property type="evidence" value="ECO:0007669"/>
    <property type="project" value="InterPro"/>
</dbReference>
<dbReference type="Pfam" id="PF01028">
    <property type="entry name" value="Topoisom_I"/>
    <property type="match status" value="1"/>
</dbReference>
<dbReference type="PRINTS" id="PR00416">
    <property type="entry name" value="EUTPISMRASEI"/>
</dbReference>
<comment type="catalytic activity">
    <reaction evidence="1">
        <text>ATP-independent breakage of single-stranded DNA, followed by passage and rejoining.</text>
        <dbReference type="EC" id="5.6.2.1"/>
    </reaction>
</comment>
<dbReference type="InterPro" id="IPR035447">
    <property type="entry name" value="DNA_topo_I_N_sf"/>
</dbReference>
<dbReference type="InterPro" id="IPR001631">
    <property type="entry name" value="TopoI"/>
</dbReference>
<dbReference type="EC" id="5.6.2.1" evidence="3"/>
<organism evidence="9 10">
    <name type="scientific">Celeribacter indicus</name>
    <dbReference type="NCBI Taxonomy" id="1208324"/>
    <lineage>
        <taxon>Bacteria</taxon>
        <taxon>Pseudomonadati</taxon>
        <taxon>Pseudomonadota</taxon>
        <taxon>Alphaproteobacteria</taxon>
        <taxon>Rhodobacterales</taxon>
        <taxon>Roseobacteraceae</taxon>
        <taxon>Celeribacter</taxon>
    </lineage>
</organism>
<reference evidence="9 10" key="1">
    <citation type="journal article" date="2014" name="Int. J. Syst. Evol. Microbiol.">
        <title>Celeribacter indicus sp. nov., a polycyclic aromatic hydrocarbon-degrading bacterium from deep-sea sediment and reclassification of Huaishuia halophila as Celeribacter halophilus comb. nov.</title>
        <authorList>
            <person name="Lai Q."/>
            <person name="Cao J."/>
            <person name="Yuan J."/>
            <person name="Li F."/>
            <person name="Shao Z."/>
        </authorList>
    </citation>
    <scope>NUCLEOTIDE SEQUENCE [LARGE SCALE GENOMIC DNA]</scope>
    <source>
        <strain evidence="9">P73</strain>
    </source>
</reference>
<evidence type="ECO:0000256" key="1">
    <source>
        <dbReference type="ARBA" id="ARBA00000213"/>
    </source>
</evidence>
<dbReference type="GO" id="GO:0003677">
    <property type="term" value="F:DNA binding"/>
    <property type="evidence" value="ECO:0007669"/>
    <property type="project" value="UniProtKB-KW"/>
</dbReference>
<dbReference type="AlphaFoldDB" id="A0A0B5DWU1"/>
<dbReference type="Gene3D" id="1.10.132.120">
    <property type="match status" value="1"/>
</dbReference>
<evidence type="ECO:0000256" key="6">
    <source>
        <dbReference type="ARBA" id="ARBA00023235"/>
    </source>
</evidence>
<dbReference type="KEGG" id="cid:P73_3208"/>
<gene>
    <name evidence="9" type="ORF">P73_3208</name>
</gene>
<feature type="domain" description="DNA topoisomerase IB N-terminal" evidence="8">
    <location>
        <begin position="31"/>
        <end position="79"/>
    </location>
</feature>
<dbReference type="InterPro" id="IPR011010">
    <property type="entry name" value="DNA_brk_join_enz"/>
</dbReference>
<keyword evidence="4" id="KW-0799">Topoisomerase</keyword>
<dbReference type="STRING" id="1208324.P73_3208"/>
<dbReference type="GO" id="GO:0003917">
    <property type="term" value="F:DNA topoisomerase type I (single strand cut, ATP-independent) activity"/>
    <property type="evidence" value="ECO:0007669"/>
    <property type="project" value="UniProtKB-EC"/>
</dbReference>
<evidence type="ECO:0000313" key="9">
    <source>
        <dbReference type="EMBL" id="AJE47923.1"/>
    </source>
</evidence>
<accession>A0A0B5DWU1</accession>
<dbReference type="SUPFAM" id="SSF55869">
    <property type="entry name" value="DNA topoisomerase I domain"/>
    <property type="match status" value="1"/>
</dbReference>
<dbReference type="Gene3D" id="3.90.15.10">
    <property type="entry name" value="Topoisomerase I, Chain A, domain 3"/>
    <property type="match status" value="1"/>
</dbReference>
<evidence type="ECO:0000256" key="5">
    <source>
        <dbReference type="ARBA" id="ARBA00023125"/>
    </source>
</evidence>
<dbReference type="SUPFAM" id="SSF56349">
    <property type="entry name" value="DNA breaking-rejoining enzymes"/>
    <property type="match status" value="1"/>
</dbReference>
<dbReference type="InterPro" id="IPR049331">
    <property type="entry name" value="Top1B_N_bact"/>
</dbReference>
<dbReference type="Proteomes" id="UP000031521">
    <property type="component" value="Chromosome"/>
</dbReference>
<dbReference type="HOGENOM" id="CLU_046978_1_1_5"/>
<evidence type="ECO:0000259" key="7">
    <source>
        <dbReference type="Pfam" id="PF01028"/>
    </source>
</evidence>
<keyword evidence="10" id="KW-1185">Reference proteome</keyword>
<keyword evidence="5" id="KW-0238">DNA-binding</keyword>
<keyword evidence="6 9" id="KW-0413">Isomerase</keyword>
<protein>
    <recommendedName>
        <fullName evidence="3">DNA topoisomerase</fullName>
        <ecNumber evidence="3">5.6.2.1</ecNumber>
    </recommendedName>
</protein>
<dbReference type="PROSITE" id="PS52038">
    <property type="entry name" value="TOPO_IB_2"/>
    <property type="match status" value="1"/>
</dbReference>